<proteinExistence type="predicted"/>
<dbReference type="PANTHER" id="PTHR12526">
    <property type="entry name" value="GLYCOSYLTRANSFERASE"/>
    <property type="match status" value="1"/>
</dbReference>
<evidence type="ECO:0000259" key="1">
    <source>
        <dbReference type="Pfam" id="PF00534"/>
    </source>
</evidence>
<dbReference type="InterPro" id="IPR028098">
    <property type="entry name" value="Glyco_trans_4-like_N"/>
</dbReference>
<protein>
    <submittedName>
        <fullName evidence="3">Glycogen synthase</fullName>
        <ecNumber evidence="3">2.4.1.21</ecNumber>
    </submittedName>
</protein>
<dbReference type="CDD" id="cd03801">
    <property type="entry name" value="GT4_PimA-like"/>
    <property type="match status" value="1"/>
</dbReference>
<dbReference type="SUPFAM" id="SSF53756">
    <property type="entry name" value="UDP-Glycosyltransferase/glycogen phosphorylase"/>
    <property type="match status" value="1"/>
</dbReference>
<dbReference type="PANTHER" id="PTHR12526:SF590">
    <property type="entry name" value="ALPHA-MALTOSE-1-PHOSPHATE SYNTHASE"/>
    <property type="match status" value="1"/>
</dbReference>
<dbReference type="Pfam" id="PF13439">
    <property type="entry name" value="Glyco_transf_4"/>
    <property type="match status" value="1"/>
</dbReference>
<dbReference type="GO" id="GO:0009011">
    <property type="term" value="F:alpha-1,4-glucan glucosyltransferase (ADP-glucose donor) activity"/>
    <property type="evidence" value="ECO:0007669"/>
    <property type="project" value="UniProtKB-EC"/>
</dbReference>
<evidence type="ECO:0000259" key="2">
    <source>
        <dbReference type="Pfam" id="PF13439"/>
    </source>
</evidence>
<sequence length="402" mass="45010">MKVLMFTNEFPPYTYGGAGAHVEYLSRELSHLLPIEVRCFGDQRLDQGNLKVHGIPLGDTPFTAPKPLHSVLGAVQRCWQMNAEGLGADLIHCHTWYTHLGGIMAKLNYGIPLVITTHSLEPLRPWKREQLAGGYDFSLWVEKTALEMADAIIAVSEGTKKDILKLFQVPEERIHVIHNGIDLQEFRKVQSQEVLTRYGIPAGQPYVLFVGRMTRQKGITYLIQALSYLDEEFPVVLCASSPDTPAMAAEMKEALDQISAHRKHIYWIPDILDKPSLIELYSHAGVFCCPSIYEPFGIINLEAMACEVPVVASAVGGIPEVVVEDETGFLVPVAQLEEAPFSPKDPERFAQDLADRLNQLMRDPELRAPMGQAGRRRAEEFFGWDKIAKRTKVLYETVLGES</sequence>
<name>A0AA96GB15_9BACT</name>
<dbReference type="Gene3D" id="3.40.50.2000">
    <property type="entry name" value="Glycogen Phosphorylase B"/>
    <property type="match status" value="2"/>
</dbReference>
<dbReference type="InterPro" id="IPR001296">
    <property type="entry name" value="Glyco_trans_1"/>
</dbReference>
<reference evidence="3 4" key="1">
    <citation type="submission" date="2023-01" db="EMBL/GenBank/DDBJ databases">
        <title>Cultivation and genomic characterization of new, ubiquitous marine nitrite-oxidizing bacteria from the Nitrospirales.</title>
        <authorList>
            <person name="Mueller A.J."/>
            <person name="Daebeler A."/>
            <person name="Herbold C.W."/>
            <person name="Kirkegaard R.H."/>
            <person name="Daims H."/>
        </authorList>
    </citation>
    <scope>NUCLEOTIDE SEQUENCE [LARGE SCALE GENOMIC DNA]</scope>
    <source>
        <strain evidence="3 4">VA</strain>
    </source>
</reference>
<accession>A0AA96GB15</accession>
<evidence type="ECO:0000313" key="4">
    <source>
        <dbReference type="Proteomes" id="UP001302719"/>
    </source>
</evidence>
<dbReference type="Proteomes" id="UP001302719">
    <property type="component" value="Chromosome"/>
</dbReference>
<dbReference type="AlphaFoldDB" id="A0AA96GB15"/>
<dbReference type="GO" id="GO:0009250">
    <property type="term" value="P:glucan biosynthetic process"/>
    <property type="evidence" value="ECO:0007669"/>
    <property type="project" value="InterPro"/>
</dbReference>
<dbReference type="InterPro" id="IPR011875">
    <property type="entry name" value="M1P_synthase"/>
</dbReference>
<dbReference type="RefSeq" id="WP_312642520.1">
    <property type="nucleotide sequence ID" value="NZ_CP116967.1"/>
</dbReference>
<gene>
    <name evidence="3" type="primary">glgA</name>
    <name evidence="3" type="ORF">PP769_17340</name>
</gene>
<dbReference type="KEGG" id="nall:PP769_17340"/>
<organism evidence="3 4">
    <name type="scientific">Candidatus Nitrospira allomarina</name>
    <dbReference type="NCBI Taxonomy" id="3020900"/>
    <lineage>
        <taxon>Bacteria</taxon>
        <taxon>Pseudomonadati</taxon>
        <taxon>Nitrospirota</taxon>
        <taxon>Nitrospiria</taxon>
        <taxon>Nitrospirales</taxon>
        <taxon>Nitrospiraceae</taxon>
        <taxon>Nitrospira</taxon>
    </lineage>
</organism>
<dbReference type="NCBIfam" id="TIGR02149">
    <property type="entry name" value="glgA_Coryne"/>
    <property type="match status" value="1"/>
</dbReference>
<dbReference type="Pfam" id="PF00534">
    <property type="entry name" value="Glycos_transf_1"/>
    <property type="match status" value="1"/>
</dbReference>
<keyword evidence="3" id="KW-0328">Glycosyltransferase</keyword>
<evidence type="ECO:0000313" key="3">
    <source>
        <dbReference type="EMBL" id="WNM57712.1"/>
    </source>
</evidence>
<feature type="domain" description="Glycosyltransferase subfamily 4-like N-terminal" evidence="2">
    <location>
        <begin position="15"/>
        <end position="184"/>
    </location>
</feature>
<feature type="domain" description="Glycosyl transferase family 1" evidence="1">
    <location>
        <begin position="197"/>
        <end position="335"/>
    </location>
</feature>
<dbReference type="EMBL" id="CP116967">
    <property type="protein sequence ID" value="WNM57712.1"/>
    <property type="molecule type" value="Genomic_DNA"/>
</dbReference>
<keyword evidence="3" id="KW-0808">Transferase</keyword>
<dbReference type="EC" id="2.4.1.21" evidence="3"/>
<keyword evidence="4" id="KW-1185">Reference proteome</keyword>